<name>A0A934MN29_9BACL</name>
<sequence>MYTRQYSNCMRVIELKSRSLDLLKHMDHYLYPEKGTIHSPYQYVEANLVEEVPMDHMVDFDYLTGEYGESLRYKQCDGVTTIYNTTNRSKIVKKKNKIDVQSDNLSGLFMDTYRVIRQLQIWDLLNSGGVILHASGVQKEGEVTLYVGNKGAGKTTALFQELLAQPEENSMLSNDRVILFVKNGSLLVFGWQAVAHVGLGTIYGTVGIGSLRNIHENAGGTAYLLTQHELITDALIDELLTKTSDQMKSIKEKIMLMPWEIAKLTGSYIREGYGRVSKVICPTLCFDGESGNKAEDENAIIDQSFIAMEDLSFFSDWLGLRQDSNYTENVRVIKEAMSKVHTFSVEGANLVKY</sequence>
<comment type="caution">
    <text evidence="1">The sequence shown here is derived from an EMBL/GenBank/DDBJ whole genome shotgun (WGS) entry which is preliminary data.</text>
</comment>
<dbReference type="Proteomes" id="UP000640274">
    <property type="component" value="Unassembled WGS sequence"/>
</dbReference>
<accession>A0A934MN29</accession>
<protein>
    <submittedName>
        <fullName evidence="1">Uncharacterized protein</fullName>
    </submittedName>
</protein>
<evidence type="ECO:0000313" key="2">
    <source>
        <dbReference type="Proteomes" id="UP000640274"/>
    </source>
</evidence>
<dbReference type="SUPFAM" id="SSF53795">
    <property type="entry name" value="PEP carboxykinase-like"/>
    <property type="match status" value="1"/>
</dbReference>
<proteinExistence type="predicted"/>
<evidence type="ECO:0000313" key="1">
    <source>
        <dbReference type="EMBL" id="MBJ6360566.1"/>
    </source>
</evidence>
<reference evidence="1" key="1">
    <citation type="submission" date="2020-12" db="EMBL/GenBank/DDBJ databases">
        <authorList>
            <person name="Huq M.A."/>
        </authorList>
    </citation>
    <scope>NUCLEOTIDE SEQUENCE</scope>
    <source>
        <strain evidence="1">MAHUQ-46</strain>
    </source>
</reference>
<dbReference type="EMBL" id="JAELUP010000011">
    <property type="protein sequence ID" value="MBJ6360566.1"/>
    <property type="molecule type" value="Genomic_DNA"/>
</dbReference>
<dbReference type="AlphaFoldDB" id="A0A934MN29"/>
<dbReference type="RefSeq" id="WP_199018121.1">
    <property type="nucleotide sequence ID" value="NZ_JAELUP010000011.1"/>
</dbReference>
<organism evidence="1 2">
    <name type="scientific">Paenibacillus roseus</name>
    <dbReference type="NCBI Taxonomy" id="2798579"/>
    <lineage>
        <taxon>Bacteria</taxon>
        <taxon>Bacillati</taxon>
        <taxon>Bacillota</taxon>
        <taxon>Bacilli</taxon>
        <taxon>Bacillales</taxon>
        <taxon>Paenibacillaceae</taxon>
        <taxon>Paenibacillus</taxon>
    </lineage>
</organism>
<gene>
    <name evidence="1" type="ORF">JFN88_04420</name>
</gene>
<keyword evidence="2" id="KW-1185">Reference proteome</keyword>